<comment type="caution">
    <text evidence="1">The sequence shown here is derived from an EMBL/GenBank/DDBJ whole genome shotgun (WGS) entry which is preliminary data.</text>
</comment>
<gene>
    <name evidence="1" type="ORF">KC19_7G154800</name>
</gene>
<accession>A0A8T0H6Z4</accession>
<protein>
    <submittedName>
        <fullName evidence="1">Uncharacterized protein</fullName>
    </submittedName>
</protein>
<reference evidence="1" key="1">
    <citation type="submission" date="2020-06" db="EMBL/GenBank/DDBJ databases">
        <title>WGS assembly of Ceratodon purpureus strain R40.</title>
        <authorList>
            <person name="Carey S.B."/>
            <person name="Jenkins J."/>
            <person name="Shu S."/>
            <person name="Lovell J.T."/>
            <person name="Sreedasyam A."/>
            <person name="Maumus F."/>
            <person name="Tiley G.P."/>
            <person name="Fernandez-Pozo N."/>
            <person name="Barry K."/>
            <person name="Chen C."/>
            <person name="Wang M."/>
            <person name="Lipzen A."/>
            <person name="Daum C."/>
            <person name="Saski C.A."/>
            <person name="Payton A.C."/>
            <person name="Mcbreen J.C."/>
            <person name="Conrad R.E."/>
            <person name="Kollar L.M."/>
            <person name="Olsson S."/>
            <person name="Huttunen S."/>
            <person name="Landis J.B."/>
            <person name="Wickett N.J."/>
            <person name="Johnson M.G."/>
            <person name="Rensing S.A."/>
            <person name="Grimwood J."/>
            <person name="Schmutz J."/>
            <person name="Mcdaniel S.F."/>
        </authorList>
    </citation>
    <scope>NUCLEOTIDE SEQUENCE</scope>
    <source>
        <strain evidence="1">R40</strain>
    </source>
</reference>
<dbReference type="Proteomes" id="UP000822688">
    <property type="component" value="Chromosome 7"/>
</dbReference>
<evidence type="ECO:0000313" key="1">
    <source>
        <dbReference type="EMBL" id="KAG0567711.1"/>
    </source>
</evidence>
<evidence type="ECO:0000313" key="2">
    <source>
        <dbReference type="Proteomes" id="UP000822688"/>
    </source>
</evidence>
<proteinExistence type="predicted"/>
<sequence>MIHRFSFSLQASNLPPITVRVQIPGHFIFSFTEPLLLFWTFKITSIRSVLTQWHTTCRSRADPKPIPSRFRGSPEPGKMYKSSRMGTCSHSLQSTIVCCLCNFVSIVSLLSGFCC</sequence>
<dbReference type="EMBL" id="CM026428">
    <property type="protein sequence ID" value="KAG0567711.1"/>
    <property type="molecule type" value="Genomic_DNA"/>
</dbReference>
<name>A0A8T0H6Z4_CERPU</name>
<organism evidence="1 2">
    <name type="scientific">Ceratodon purpureus</name>
    <name type="common">Fire moss</name>
    <name type="synonym">Dicranum purpureum</name>
    <dbReference type="NCBI Taxonomy" id="3225"/>
    <lineage>
        <taxon>Eukaryota</taxon>
        <taxon>Viridiplantae</taxon>
        <taxon>Streptophyta</taxon>
        <taxon>Embryophyta</taxon>
        <taxon>Bryophyta</taxon>
        <taxon>Bryophytina</taxon>
        <taxon>Bryopsida</taxon>
        <taxon>Dicranidae</taxon>
        <taxon>Pseudoditrichales</taxon>
        <taxon>Ditrichaceae</taxon>
        <taxon>Ceratodon</taxon>
    </lineage>
</organism>
<keyword evidence="2" id="KW-1185">Reference proteome</keyword>
<dbReference type="AlphaFoldDB" id="A0A8T0H6Z4"/>